<dbReference type="SUPFAM" id="SSF159888">
    <property type="entry name" value="YdhG-like"/>
    <property type="match status" value="1"/>
</dbReference>
<dbReference type="OrthoDB" id="9811812at2"/>
<dbReference type="AlphaFoldDB" id="A0A421AUQ4"/>
<dbReference type="EMBL" id="RCDD01000010">
    <property type="protein sequence ID" value="RLK53791.1"/>
    <property type="molecule type" value="Genomic_DNA"/>
</dbReference>
<accession>A0A421AUQ4</accession>
<comment type="caution">
    <text evidence="2">The sequence shown here is derived from an EMBL/GenBank/DDBJ whole genome shotgun (WGS) entry which is preliminary data.</text>
</comment>
<dbReference type="Pfam" id="PF08818">
    <property type="entry name" value="DUF1801"/>
    <property type="match status" value="1"/>
</dbReference>
<evidence type="ECO:0000259" key="1">
    <source>
        <dbReference type="Pfam" id="PF08818"/>
    </source>
</evidence>
<sequence>MTVAQEYADRHTPAEAAAVLALHEAVLAAAGLDVAVKYGLLMYTVDGGWKHWVAGINVTRKGACLRFLWGVLLDDPLGVLRAGTATLMTWDIPIGTEIDTAQVGAYVREAVAKRDYFKANSDEVAAVAKAANTAKRRLR</sequence>
<dbReference type="InterPro" id="IPR014922">
    <property type="entry name" value="YdhG-like"/>
</dbReference>
<keyword evidence="3" id="KW-1185">Reference proteome</keyword>
<dbReference type="Proteomes" id="UP000282454">
    <property type="component" value="Unassembled WGS sequence"/>
</dbReference>
<name>A0A421AUQ4_9PSEU</name>
<dbReference type="RefSeq" id="WP_121394748.1">
    <property type="nucleotide sequence ID" value="NZ_RCDD01000010.1"/>
</dbReference>
<gene>
    <name evidence="2" type="ORF">CLV68_6455</name>
</gene>
<evidence type="ECO:0000313" key="3">
    <source>
        <dbReference type="Proteomes" id="UP000282454"/>
    </source>
</evidence>
<proteinExistence type="predicted"/>
<evidence type="ECO:0000313" key="2">
    <source>
        <dbReference type="EMBL" id="RLK53791.1"/>
    </source>
</evidence>
<organism evidence="2 3">
    <name type="scientific">Actinokineospora cianjurensis</name>
    <dbReference type="NCBI Taxonomy" id="585224"/>
    <lineage>
        <taxon>Bacteria</taxon>
        <taxon>Bacillati</taxon>
        <taxon>Actinomycetota</taxon>
        <taxon>Actinomycetes</taxon>
        <taxon>Pseudonocardiales</taxon>
        <taxon>Pseudonocardiaceae</taxon>
        <taxon>Actinokineospora</taxon>
    </lineage>
</organism>
<reference evidence="2 3" key="1">
    <citation type="submission" date="2018-10" db="EMBL/GenBank/DDBJ databases">
        <title>Genomic Encyclopedia of Archaeal and Bacterial Type Strains, Phase II (KMG-II): from individual species to whole genera.</title>
        <authorList>
            <person name="Goeker M."/>
        </authorList>
    </citation>
    <scope>NUCLEOTIDE SEQUENCE [LARGE SCALE GENOMIC DNA]</scope>
    <source>
        <strain evidence="2 3">DSM 45657</strain>
    </source>
</reference>
<feature type="domain" description="YdhG-like" evidence="1">
    <location>
        <begin position="17"/>
        <end position="111"/>
    </location>
</feature>
<protein>
    <recommendedName>
        <fullName evidence="1">YdhG-like domain-containing protein</fullName>
    </recommendedName>
</protein>